<keyword evidence="2" id="KW-1185">Reference proteome</keyword>
<gene>
    <name evidence="1" type="ORF">E5163_09065</name>
</gene>
<proteinExistence type="predicted"/>
<dbReference type="Proteomes" id="UP000308054">
    <property type="component" value="Unassembled WGS sequence"/>
</dbReference>
<name>A0A4S2H1S9_9PROT</name>
<sequence length="150" mass="16982">MKGLASAIEKEAEDAVGAELLDKIQEICNRQRKIWASMKEIESTIRKHYDPNWSGERVRGIRPVKAGLPAGSISKAALKALRDAKEPQTTKQIMEQVKEKLRSDGFNVDDRVSLRNSIHAAFLKRAGENVIRYDTFPATWVYCSRARQAR</sequence>
<dbReference type="AlphaFoldDB" id="A0A4S2H1S9"/>
<evidence type="ECO:0000313" key="2">
    <source>
        <dbReference type="Proteomes" id="UP000308054"/>
    </source>
</evidence>
<dbReference type="OrthoDB" id="9953710at2"/>
<evidence type="ECO:0000313" key="1">
    <source>
        <dbReference type="EMBL" id="TGY89258.1"/>
    </source>
</evidence>
<protein>
    <submittedName>
        <fullName evidence="1">Uncharacterized protein</fullName>
    </submittedName>
</protein>
<accession>A0A4S2H1S9</accession>
<comment type="caution">
    <text evidence="1">The sequence shown here is derived from an EMBL/GenBank/DDBJ whole genome shotgun (WGS) entry which is preliminary data.</text>
</comment>
<dbReference type="EMBL" id="SRXW01000002">
    <property type="protein sequence ID" value="TGY89258.1"/>
    <property type="molecule type" value="Genomic_DNA"/>
</dbReference>
<dbReference type="RefSeq" id="WP_135995798.1">
    <property type="nucleotide sequence ID" value="NZ_CP071057.1"/>
</dbReference>
<organism evidence="1 2">
    <name type="scientific">Marinicauda algicola</name>
    <dbReference type="NCBI Taxonomy" id="2029849"/>
    <lineage>
        <taxon>Bacteria</taxon>
        <taxon>Pseudomonadati</taxon>
        <taxon>Pseudomonadota</taxon>
        <taxon>Alphaproteobacteria</taxon>
        <taxon>Maricaulales</taxon>
        <taxon>Maricaulaceae</taxon>
        <taxon>Marinicauda</taxon>
    </lineage>
</organism>
<reference evidence="1 2" key="1">
    <citation type="journal article" date="2017" name="Int. J. Syst. Evol. Microbiol.">
        <title>Marinicauda algicola sp. nov., isolated from a marine red alga Rhodosorus marinus.</title>
        <authorList>
            <person name="Jeong S.E."/>
            <person name="Jeon S.H."/>
            <person name="Chun B.H."/>
            <person name="Kim D.W."/>
            <person name="Jeon C.O."/>
        </authorList>
    </citation>
    <scope>NUCLEOTIDE SEQUENCE [LARGE SCALE GENOMIC DNA]</scope>
    <source>
        <strain evidence="1 2">JCM 31718</strain>
    </source>
</reference>